<evidence type="ECO:0000256" key="2">
    <source>
        <dbReference type="HAMAP-Rule" id="MF_00457"/>
    </source>
</evidence>
<protein>
    <recommendedName>
        <fullName evidence="2">UPF0173 metal-dependent hydrolase KL86DPRO_20196</fullName>
    </recommendedName>
</protein>
<keyword evidence="1 2" id="KW-0378">Hydrolase</keyword>
<dbReference type="InterPro" id="IPR050114">
    <property type="entry name" value="UPF0173_UPF0282_UlaG_hydrolase"/>
</dbReference>
<sequence>MSNQLTWHGHANFQIQYDGVNIIVDPFFTGNPKATKKPEGIDKPDIVAVTHMHGDHSGDAVTIVKNTGAFLATCVGVGEQFQAQGVPAEQIINGHGFQIGGTVTCKGVAITMTQAFHTIDGVAPVGYIFTFPSGYTVYHAGDTGIFGTMGVFGELYDIDLALLPAGSCYTMDVKQAAYAAKLLKAKTVIPMHWGTFPVIAQTMDDFPAAVAKQAPNCRCIIMNPGETIALD</sequence>
<dbReference type="Gene3D" id="3.60.15.10">
    <property type="entry name" value="Ribonuclease Z/Hydroxyacylglutathione hydrolase-like"/>
    <property type="match status" value="1"/>
</dbReference>
<dbReference type="EMBL" id="FLUQ01000002">
    <property type="protein sequence ID" value="SBW03746.1"/>
    <property type="molecule type" value="Genomic_DNA"/>
</dbReference>
<dbReference type="PANTHER" id="PTHR43546:SF3">
    <property type="entry name" value="UPF0173 METAL-DEPENDENT HYDROLASE MJ1163"/>
    <property type="match status" value="1"/>
</dbReference>
<evidence type="ECO:0000256" key="1">
    <source>
        <dbReference type="ARBA" id="ARBA00022801"/>
    </source>
</evidence>
<gene>
    <name evidence="4" type="ORF">KL86DPRO_20196</name>
</gene>
<proteinExistence type="inferred from homology"/>
<name>A0A212JWA2_9DELT</name>
<evidence type="ECO:0000259" key="3">
    <source>
        <dbReference type="SMART" id="SM00849"/>
    </source>
</evidence>
<comment type="similarity">
    <text evidence="2">Belongs to the UPF0173 family.</text>
</comment>
<dbReference type="SMART" id="SM00849">
    <property type="entry name" value="Lactamase_B"/>
    <property type="match status" value="1"/>
</dbReference>
<dbReference type="InterPro" id="IPR022877">
    <property type="entry name" value="UPF0173"/>
</dbReference>
<dbReference type="NCBIfam" id="NF001911">
    <property type="entry name" value="PRK00685.1"/>
    <property type="match status" value="1"/>
</dbReference>
<dbReference type="HAMAP" id="MF_00457">
    <property type="entry name" value="UPF0173"/>
    <property type="match status" value="1"/>
</dbReference>
<accession>A0A212JWA2</accession>
<dbReference type="PANTHER" id="PTHR43546">
    <property type="entry name" value="UPF0173 METAL-DEPENDENT HYDROLASE MJ1163-RELATED"/>
    <property type="match status" value="1"/>
</dbReference>
<dbReference type="InterPro" id="IPR001279">
    <property type="entry name" value="Metallo-B-lactamas"/>
</dbReference>
<dbReference type="Pfam" id="PF13483">
    <property type="entry name" value="Lactamase_B_3"/>
    <property type="match status" value="1"/>
</dbReference>
<dbReference type="SUPFAM" id="SSF56281">
    <property type="entry name" value="Metallo-hydrolase/oxidoreductase"/>
    <property type="match status" value="1"/>
</dbReference>
<evidence type="ECO:0000313" key="4">
    <source>
        <dbReference type="EMBL" id="SBW03746.1"/>
    </source>
</evidence>
<feature type="domain" description="Metallo-beta-lactamase" evidence="3">
    <location>
        <begin position="9"/>
        <end position="192"/>
    </location>
</feature>
<dbReference type="AlphaFoldDB" id="A0A212JWA2"/>
<dbReference type="InterPro" id="IPR036866">
    <property type="entry name" value="RibonucZ/Hydroxyglut_hydro"/>
</dbReference>
<dbReference type="GO" id="GO:0016787">
    <property type="term" value="F:hydrolase activity"/>
    <property type="evidence" value="ECO:0007669"/>
    <property type="project" value="UniProtKB-UniRule"/>
</dbReference>
<reference evidence="4" key="1">
    <citation type="submission" date="2016-04" db="EMBL/GenBank/DDBJ databases">
        <authorList>
            <person name="Evans L.H."/>
            <person name="Alamgir A."/>
            <person name="Owens N."/>
            <person name="Weber N.D."/>
            <person name="Virtaneva K."/>
            <person name="Barbian K."/>
            <person name="Babar A."/>
            <person name="Rosenke K."/>
        </authorList>
    </citation>
    <scope>NUCLEOTIDE SEQUENCE</scope>
    <source>
        <strain evidence="4">86</strain>
    </source>
</reference>
<organism evidence="4">
    <name type="scientific">uncultured delta proteobacterium</name>
    <dbReference type="NCBI Taxonomy" id="34034"/>
    <lineage>
        <taxon>Bacteria</taxon>
        <taxon>Deltaproteobacteria</taxon>
        <taxon>environmental samples</taxon>
    </lineage>
</organism>